<dbReference type="RefSeq" id="WP_086674012.1">
    <property type="nucleotide sequence ID" value="NZ_FNUJ01000007.1"/>
</dbReference>
<evidence type="ECO:0000313" key="1">
    <source>
        <dbReference type="EMBL" id="SEF34443.1"/>
    </source>
</evidence>
<protein>
    <submittedName>
        <fullName evidence="1">Uncharacterized protein</fullName>
    </submittedName>
</protein>
<organism evidence="1 2">
    <name type="scientific">Amycolatopsis pretoriensis</name>
    <dbReference type="NCBI Taxonomy" id="218821"/>
    <lineage>
        <taxon>Bacteria</taxon>
        <taxon>Bacillati</taxon>
        <taxon>Actinomycetota</taxon>
        <taxon>Actinomycetes</taxon>
        <taxon>Pseudonocardiales</taxon>
        <taxon>Pseudonocardiaceae</taxon>
        <taxon>Amycolatopsis</taxon>
    </lineage>
</organism>
<accession>A0A1H5R7U4</accession>
<sequence>MSTILCHGEAAGYHHVEQSVRVDLHAAPDGQGWELCDLTAAAGDGPDAEPLVVIYEAPQQTNCACGTATHTSPECDAWAAQLMNAEIPGAHELLLMLAARLGYTVTKRDTE</sequence>
<dbReference type="Proteomes" id="UP000198878">
    <property type="component" value="Unassembled WGS sequence"/>
</dbReference>
<reference evidence="2" key="1">
    <citation type="submission" date="2016-10" db="EMBL/GenBank/DDBJ databases">
        <authorList>
            <person name="Varghese N."/>
            <person name="Submissions S."/>
        </authorList>
    </citation>
    <scope>NUCLEOTIDE SEQUENCE [LARGE SCALE GENOMIC DNA]</scope>
    <source>
        <strain evidence="2">DSM 44654</strain>
    </source>
</reference>
<name>A0A1H5R7U4_9PSEU</name>
<keyword evidence="2" id="KW-1185">Reference proteome</keyword>
<dbReference type="EMBL" id="FNUJ01000007">
    <property type="protein sequence ID" value="SEF34443.1"/>
    <property type="molecule type" value="Genomic_DNA"/>
</dbReference>
<dbReference type="STRING" id="218821.SAMN05421837_107391"/>
<gene>
    <name evidence="1" type="ORF">SAMN05421837_107391</name>
</gene>
<dbReference type="AlphaFoldDB" id="A0A1H5R7U4"/>
<evidence type="ECO:0000313" key="2">
    <source>
        <dbReference type="Proteomes" id="UP000198878"/>
    </source>
</evidence>
<proteinExistence type="predicted"/>